<feature type="transmembrane region" description="Helical" evidence="5">
    <location>
        <begin position="43"/>
        <end position="63"/>
    </location>
</feature>
<evidence type="ECO:0000256" key="1">
    <source>
        <dbReference type="ARBA" id="ARBA00004141"/>
    </source>
</evidence>
<feature type="transmembrane region" description="Helical" evidence="5">
    <location>
        <begin position="99"/>
        <end position="119"/>
    </location>
</feature>
<gene>
    <name evidence="6" type="ORF">Poly21_52340</name>
</gene>
<dbReference type="Pfam" id="PF13564">
    <property type="entry name" value="DoxX_2"/>
    <property type="match status" value="1"/>
</dbReference>
<keyword evidence="3 5" id="KW-1133">Transmembrane helix</keyword>
<organism evidence="6 7">
    <name type="scientific">Allorhodopirellula heiligendammensis</name>
    <dbReference type="NCBI Taxonomy" id="2714739"/>
    <lineage>
        <taxon>Bacteria</taxon>
        <taxon>Pseudomonadati</taxon>
        <taxon>Planctomycetota</taxon>
        <taxon>Planctomycetia</taxon>
        <taxon>Pirellulales</taxon>
        <taxon>Pirellulaceae</taxon>
        <taxon>Allorhodopirellula</taxon>
    </lineage>
</organism>
<evidence type="ECO:0000256" key="2">
    <source>
        <dbReference type="ARBA" id="ARBA00022692"/>
    </source>
</evidence>
<dbReference type="InterPro" id="IPR032808">
    <property type="entry name" value="DoxX"/>
</dbReference>
<evidence type="ECO:0008006" key="8">
    <source>
        <dbReference type="Google" id="ProtNLM"/>
    </source>
</evidence>
<accession>A0A5C6BDR1</accession>
<dbReference type="GO" id="GO:0016020">
    <property type="term" value="C:membrane"/>
    <property type="evidence" value="ECO:0007669"/>
    <property type="project" value="UniProtKB-SubCell"/>
</dbReference>
<dbReference type="EMBL" id="SJPU01000004">
    <property type="protein sequence ID" value="TWU10263.1"/>
    <property type="molecule type" value="Genomic_DNA"/>
</dbReference>
<dbReference type="RefSeq" id="WP_146409678.1">
    <property type="nucleotide sequence ID" value="NZ_SJPU01000004.1"/>
</dbReference>
<keyword evidence="7" id="KW-1185">Reference proteome</keyword>
<evidence type="ECO:0000313" key="7">
    <source>
        <dbReference type="Proteomes" id="UP000319908"/>
    </source>
</evidence>
<name>A0A5C6BDR1_9BACT</name>
<evidence type="ECO:0000256" key="3">
    <source>
        <dbReference type="ARBA" id="ARBA00022989"/>
    </source>
</evidence>
<reference evidence="6 7" key="1">
    <citation type="journal article" date="2020" name="Antonie Van Leeuwenhoek">
        <title>Rhodopirellula heiligendammensis sp. nov., Rhodopirellula pilleata sp. nov., and Rhodopirellula solitaria sp. nov. isolated from natural or artificial marine surfaces in Northern Germany and California, USA, and emended description of the genus Rhodopirellula.</title>
        <authorList>
            <person name="Kallscheuer N."/>
            <person name="Wiegand S."/>
            <person name="Jogler M."/>
            <person name="Boedeker C."/>
            <person name="Peeters S.H."/>
            <person name="Rast P."/>
            <person name="Heuer A."/>
            <person name="Jetten M.S.M."/>
            <person name="Rohde M."/>
            <person name="Jogler C."/>
        </authorList>
    </citation>
    <scope>NUCLEOTIDE SEQUENCE [LARGE SCALE GENOMIC DNA]</scope>
    <source>
        <strain evidence="6 7">Poly21</strain>
    </source>
</reference>
<sequence>MNIFLWILQILMALHTLMGAVWKFSNSVEKTMPSLKAIPNGMWLAMGGIEILVSIALVIPLFYKPFAILAPVAAICIAVEMLIFTALHYSSGDSTFGPMIYWIVVAVICGFIAYGRLVLVG</sequence>
<evidence type="ECO:0000256" key="5">
    <source>
        <dbReference type="SAM" id="Phobius"/>
    </source>
</evidence>
<evidence type="ECO:0000256" key="4">
    <source>
        <dbReference type="ARBA" id="ARBA00023136"/>
    </source>
</evidence>
<dbReference type="OrthoDB" id="3385086at2"/>
<evidence type="ECO:0000313" key="6">
    <source>
        <dbReference type="EMBL" id="TWU10263.1"/>
    </source>
</evidence>
<comment type="subcellular location">
    <subcellularLocation>
        <location evidence="1">Membrane</location>
        <topology evidence="1">Multi-pass membrane protein</topology>
    </subcellularLocation>
</comment>
<keyword evidence="4 5" id="KW-0472">Membrane</keyword>
<protein>
    <recommendedName>
        <fullName evidence="8">DoxX</fullName>
    </recommendedName>
</protein>
<feature type="transmembrane region" description="Helical" evidence="5">
    <location>
        <begin position="68"/>
        <end position="87"/>
    </location>
</feature>
<dbReference type="AlphaFoldDB" id="A0A5C6BDR1"/>
<comment type="caution">
    <text evidence="6">The sequence shown here is derived from an EMBL/GenBank/DDBJ whole genome shotgun (WGS) entry which is preliminary data.</text>
</comment>
<proteinExistence type="predicted"/>
<dbReference type="Proteomes" id="UP000319908">
    <property type="component" value="Unassembled WGS sequence"/>
</dbReference>
<keyword evidence="2 5" id="KW-0812">Transmembrane</keyword>